<accession>A0A4Y2CFD5</accession>
<evidence type="ECO:0008006" key="3">
    <source>
        <dbReference type="Google" id="ProtNLM"/>
    </source>
</evidence>
<organism evidence="1 2">
    <name type="scientific">Araneus ventricosus</name>
    <name type="common">Orbweaver spider</name>
    <name type="synonym">Epeira ventricosa</name>
    <dbReference type="NCBI Taxonomy" id="182803"/>
    <lineage>
        <taxon>Eukaryota</taxon>
        <taxon>Metazoa</taxon>
        <taxon>Ecdysozoa</taxon>
        <taxon>Arthropoda</taxon>
        <taxon>Chelicerata</taxon>
        <taxon>Arachnida</taxon>
        <taxon>Araneae</taxon>
        <taxon>Araneomorphae</taxon>
        <taxon>Entelegynae</taxon>
        <taxon>Araneoidea</taxon>
        <taxon>Araneidae</taxon>
        <taxon>Araneus</taxon>
    </lineage>
</organism>
<evidence type="ECO:0000313" key="2">
    <source>
        <dbReference type="Proteomes" id="UP000499080"/>
    </source>
</evidence>
<gene>
    <name evidence="1" type="ORF">AVEN_14524_1</name>
</gene>
<keyword evidence="2" id="KW-1185">Reference proteome</keyword>
<dbReference type="Proteomes" id="UP000499080">
    <property type="component" value="Unassembled WGS sequence"/>
</dbReference>
<dbReference type="AlphaFoldDB" id="A0A4Y2CFD5"/>
<comment type="caution">
    <text evidence="1">The sequence shown here is derived from an EMBL/GenBank/DDBJ whole genome shotgun (WGS) entry which is preliminary data.</text>
</comment>
<proteinExistence type="predicted"/>
<dbReference type="EMBL" id="BGPR01000186">
    <property type="protein sequence ID" value="GBM03010.1"/>
    <property type="molecule type" value="Genomic_DNA"/>
</dbReference>
<sequence>MKPRDTSQANKLRQPAKRQEISGRKCQYCGSHHVPGKCPAYGKQCRSCGKRNHFSCACRLKFVSRVRQNSTVEFTNSENNCKYPPEQFFVGNVSADSMSSSWQAILLINDRPVNFKIVAGAQTNIISKKLLNDIYGSGVNVRKTSVKLVTKSTSTSTETTQPYKNSAEIGTFFFLS</sequence>
<name>A0A4Y2CFD5_ARAVE</name>
<evidence type="ECO:0000313" key="1">
    <source>
        <dbReference type="EMBL" id="GBM03010.1"/>
    </source>
</evidence>
<reference evidence="1 2" key="1">
    <citation type="journal article" date="2019" name="Sci. Rep.">
        <title>Orb-weaving spider Araneus ventricosus genome elucidates the spidroin gene catalogue.</title>
        <authorList>
            <person name="Kono N."/>
            <person name="Nakamura H."/>
            <person name="Ohtoshi R."/>
            <person name="Moran D.A.P."/>
            <person name="Shinohara A."/>
            <person name="Yoshida Y."/>
            <person name="Fujiwara M."/>
            <person name="Mori M."/>
            <person name="Tomita M."/>
            <person name="Arakawa K."/>
        </authorList>
    </citation>
    <scope>NUCLEOTIDE SEQUENCE [LARGE SCALE GENOMIC DNA]</scope>
</reference>
<protein>
    <recommendedName>
        <fullName evidence="3">CCHC-type domain-containing protein</fullName>
    </recommendedName>
</protein>
<dbReference type="OrthoDB" id="8010338at2759"/>